<keyword evidence="9" id="KW-0406">Ion transport</keyword>
<dbReference type="EMBL" id="CP010777">
    <property type="protein sequence ID" value="AKQ44627.1"/>
    <property type="molecule type" value="Genomic_DNA"/>
</dbReference>
<keyword evidence="5 17" id="KW-0762">Sugar transport</keyword>
<evidence type="ECO:0000256" key="8">
    <source>
        <dbReference type="ARBA" id="ARBA00023047"/>
    </source>
</evidence>
<dbReference type="InterPro" id="IPR054765">
    <property type="entry name" value="SLBB_dom"/>
</dbReference>
<evidence type="ECO:0000256" key="11">
    <source>
        <dbReference type="ARBA" id="ARBA00023136"/>
    </source>
</evidence>
<name>A0A0H4VL60_9BACT</name>
<accession>A0A0H4VL60</accession>
<evidence type="ECO:0000256" key="14">
    <source>
        <dbReference type="ARBA" id="ARBA00023288"/>
    </source>
</evidence>
<keyword evidence="8" id="KW-0625">Polysaccharide transport</keyword>
<proteinExistence type="inferred from homology"/>
<dbReference type="PATRIC" id="fig|1379910.4.peg.346"/>
<dbReference type="PANTHER" id="PTHR33619:SF3">
    <property type="entry name" value="POLYSACCHARIDE EXPORT PROTEIN GFCE-RELATED"/>
    <property type="match status" value="1"/>
</dbReference>
<evidence type="ECO:0000313" key="18">
    <source>
        <dbReference type="Proteomes" id="UP000036458"/>
    </source>
</evidence>
<dbReference type="InterPro" id="IPR003715">
    <property type="entry name" value="Poly_export_N"/>
</dbReference>
<dbReference type="STRING" id="1379910.TH63_01665"/>
<keyword evidence="12" id="KW-0564">Palmitate</keyword>
<evidence type="ECO:0000256" key="7">
    <source>
        <dbReference type="ARBA" id="ARBA00022729"/>
    </source>
</evidence>
<dbReference type="GO" id="GO:0006811">
    <property type="term" value="P:monoatomic ion transport"/>
    <property type="evidence" value="ECO:0007669"/>
    <property type="project" value="UniProtKB-KW"/>
</dbReference>
<keyword evidence="4" id="KW-1134">Transmembrane beta strand</keyword>
<dbReference type="GO" id="GO:0009279">
    <property type="term" value="C:cell outer membrane"/>
    <property type="evidence" value="ECO:0007669"/>
    <property type="project" value="UniProtKB-SubCell"/>
</dbReference>
<dbReference type="KEGG" id="ruf:TH63_01665"/>
<evidence type="ECO:0000256" key="3">
    <source>
        <dbReference type="ARBA" id="ARBA00022448"/>
    </source>
</evidence>
<keyword evidence="11" id="KW-0472">Membrane</keyword>
<dbReference type="Pfam" id="PF02563">
    <property type="entry name" value="Poly_export"/>
    <property type="match status" value="1"/>
</dbReference>
<evidence type="ECO:0000259" key="16">
    <source>
        <dbReference type="Pfam" id="PF22461"/>
    </source>
</evidence>
<evidence type="ECO:0000256" key="1">
    <source>
        <dbReference type="ARBA" id="ARBA00004571"/>
    </source>
</evidence>
<keyword evidence="6" id="KW-0812">Transmembrane</keyword>
<keyword evidence="7" id="KW-0732">Signal</keyword>
<organism evidence="17 18">
    <name type="scientific">Rufibacter radiotolerans</name>
    <dbReference type="NCBI Taxonomy" id="1379910"/>
    <lineage>
        <taxon>Bacteria</taxon>
        <taxon>Pseudomonadati</taxon>
        <taxon>Bacteroidota</taxon>
        <taxon>Cytophagia</taxon>
        <taxon>Cytophagales</taxon>
        <taxon>Hymenobacteraceae</taxon>
        <taxon>Rufibacter</taxon>
    </lineage>
</organism>
<keyword evidence="18" id="KW-1185">Reference proteome</keyword>
<keyword evidence="3" id="KW-0813">Transport</keyword>
<gene>
    <name evidence="17" type="ORF">TH63_01665</name>
</gene>
<dbReference type="InterPro" id="IPR049712">
    <property type="entry name" value="Poly_export"/>
</dbReference>
<evidence type="ECO:0000256" key="6">
    <source>
        <dbReference type="ARBA" id="ARBA00022692"/>
    </source>
</evidence>
<evidence type="ECO:0000256" key="4">
    <source>
        <dbReference type="ARBA" id="ARBA00022452"/>
    </source>
</evidence>
<evidence type="ECO:0000313" key="17">
    <source>
        <dbReference type="EMBL" id="AKQ44627.1"/>
    </source>
</evidence>
<dbReference type="AlphaFoldDB" id="A0A0H4VL60"/>
<evidence type="ECO:0000259" key="15">
    <source>
        <dbReference type="Pfam" id="PF02563"/>
    </source>
</evidence>
<keyword evidence="10" id="KW-0626">Porin</keyword>
<evidence type="ECO:0000256" key="2">
    <source>
        <dbReference type="ARBA" id="ARBA00009450"/>
    </source>
</evidence>
<evidence type="ECO:0000256" key="5">
    <source>
        <dbReference type="ARBA" id="ARBA00022597"/>
    </source>
</evidence>
<comment type="subcellular location">
    <subcellularLocation>
        <location evidence="1">Cell outer membrane</location>
        <topology evidence="1">Multi-pass membrane protein</topology>
    </subcellularLocation>
</comment>
<dbReference type="PANTHER" id="PTHR33619">
    <property type="entry name" value="POLYSACCHARIDE EXPORT PROTEIN GFCE-RELATED"/>
    <property type="match status" value="1"/>
</dbReference>
<evidence type="ECO:0000256" key="12">
    <source>
        <dbReference type="ARBA" id="ARBA00023139"/>
    </source>
</evidence>
<dbReference type="Pfam" id="PF22461">
    <property type="entry name" value="SLBB_2"/>
    <property type="match status" value="1"/>
</dbReference>
<dbReference type="Gene3D" id="3.10.560.10">
    <property type="entry name" value="Outer membrane lipoprotein wza domain like"/>
    <property type="match status" value="1"/>
</dbReference>
<dbReference type="GO" id="GO:0015288">
    <property type="term" value="F:porin activity"/>
    <property type="evidence" value="ECO:0007669"/>
    <property type="project" value="UniProtKB-KW"/>
</dbReference>
<evidence type="ECO:0000256" key="13">
    <source>
        <dbReference type="ARBA" id="ARBA00023237"/>
    </source>
</evidence>
<feature type="domain" description="Polysaccharide export protein N-terminal" evidence="15">
    <location>
        <begin position="52"/>
        <end position="146"/>
    </location>
</feature>
<dbReference type="PROSITE" id="PS51257">
    <property type="entry name" value="PROKAR_LIPOPROTEIN"/>
    <property type="match status" value="1"/>
</dbReference>
<evidence type="ECO:0000256" key="10">
    <source>
        <dbReference type="ARBA" id="ARBA00023114"/>
    </source>
</evidence>
<feature type="domain" description="SLBB" evidence="16">
    <location>
        <begin position="151"/>
        <end position="230"/>
    </location>
</feature>
<evidence type="ECO:0000256" key="9">
    <source>
        <dbReference type="ARBA" id="ARBA00023065"/>
    </source>
</evidence>
<comment type="similarity">
    <text evidence="2">Belongs to the BexD/CtrA/VexA family.</text>
</comment>
<reference evidence="17 18" key="1">
    <citation type="submission" date="2015-01" db="EMBL/GenBank/DDBJ databases">
        <title>Rufibacter sp./DG31D/ whole genome sequencing.</title>
        <authorList>
            <person name="Kim M.K."/>
            <person name="Srinivasan S."/>
            <person name="Lee J.-J."/>
        </authorList>
    </citation>
    <scope>NUCLEOTIDE SEQUENCE [LARGE SCALE GENOMIC DNA]</scope>
    <source>
        <strain evidence="17 18">DG31D</strain>
    </source>
</reference>
<dbReference type="GO" id="GO:0046930">
    <property type="term" value="C:pore complex"/>
    <property type="evidence" value="ECO:0007669"/>
    <property type="project" value="UniProtKB-KW"/>
</dbReference>
<protein>
    <submittedName>
        <fullName evidence="17">Sugar transporter</fullName>
    </submittedName>
</protein>
<dbReference type="OrthoDB" id="662756at2"/>
<dbReference type="Proteomes" id="UP000036458">
    <property type="component" value="Chromosome"/>
</dbReference>
<keyword evidence="14" id="KW-0449">Lipoprotein</keyword>
<dbReference type="GO" id="GO:0015159">
    <property type="term" value="F:polysaccharide transmembrane transporter activity"/>
    <property type="evidence" value="ECO:0007669"/>
    <property type="project" value="InterPro"/>
</dbReference>
<sequence>MNLSLKNILLNIFFTFLSLLVFTACVNSRKVVYFNDVEDSVIPTEVKAIEPLIQKNDLLSISVSSLNPEASKIFNSPNESDAQSVNMAAGRSTSVSGYLVNSDGYIQFPILGNIKAAGLTKKQLRDEISKNLVNRKLLLDPIINIRYLNYKVTVLGEVAHPTVVNAPSEKITLLEALGLAGDLTIYAKRHNVMVIREEEGKKIVKRINLNSKDFFTSPYYYLQSNDIVYVEPDKAKVASANPARQWLPLVFSGLTVVIVAMDRLLN</sequence>
<keyword evidence="13" id="KW-0998">Cell outer membrane</keyword>